<protein>
    <submittedName>
        <fullName evidence="3">Aconitate hydratase X, predicted</fullName>
    </submittedName>
</protein>
<dbReference type="SUPFAM" id="SSF52016">
    <property type="entry name" value="LeuD/IlvD-like"/>
    <property type="match status" value="1"/>
</dbReference>
<dbReference type="InterPro" id="IPR002840">
    <property type="entry name" value="PMDh-S-like_dom"/>
</dbReference>
<dbReference type="AlphaFoldDB" id="A0A4P2VQ06"/>
<dbReference type="Pfam" id="PF01989">
    <property type="entry name" value="AcnX_swivel_put"/>
    <property type="match status" value="1"/>
</dbReference>
<dbReference type="Gene3D" id="3.50.30.10">
    <property type="entry name" value="Phosphohistidine domain"/>
    <property type="match status" value="1"/>
</dbReference>
<evidence type="ECO:0000259" key="2">
    <source>
        <dbReference type="Pfam" id="PF01989"/>
    </source>
</evidence>
<evidence type="ECO:0000256" key="1">
    <source>
        <dbReference type="ARBA" id="ARBA00023239"/>
    </source>
</evidence>
<proteinExistence type="predicted"/>
<evidence type="ECO:0000313" key="4">
    <source>
        <dbReference type="Proteomes" id="UP000509448"/>
    </source>
</evidence>
<accession>A0A4P2VQ06</accession>
<sequence length="129" mass="13801">MLVGGNGAGMPVILGRPISPLGDLDQDRGVLRGERLELRDKILMFPYAVGSSVGSYVLYSLAAKGLSPSAIFVEKADLMLVSGCALGGIPLIELRDEYDNMRNRLSVCQRAFFSARVPDLLEITCGGTP</sequence>
<organism evidence="3 4">
    <name type="scientific">Conexivisphaera calida</name>
    <dbReference type="NCBI Taxonomy" id="1874277"/>
    <lineage>
        <taxon>Archaea</taxon>
        <taxon>Nitrososphaerota</taxon>
        <taxon>Conexivisphaeria</taxon>
        <taxon>Conexivisphaerales</taxon>
        <taxon>Conexivisphaeraceae</taxon>
        <taxon>Conexivisphaera</taxon>
    </lineage>
</organism>
<name>A0A4P2VQ06_9ARCH</name>
<keyword evidence="1" id="KW-0456">Lyase</keyword>
<dbReference type="GO" id="GO:0016829">
    <property type="term" value="F:lyase activity"/>
    <property type="evidence" value="ECO:0007669"/>
    <property type="project" value="UniProtKB-KW"/>
</dbReference>
<gene>
    <name evidence="3" type="ORF">NAS2_1614</name>
</gene>
<dbReference type="KEGG" id="ccai:NAS2_1614"/>
<reference evidence="3 4" key="1">
    <citation type="journal article" date="2019" name="ISME J.">
        <title>Isolation and characterization of a thermophilic sulfur- and iron-reducing thaumarchaeote from a terrestrial acidic hot spring.</title>
        <authorList>
            <person name="Kato S."/>
            <person name="Itoh T."/>
            <person name="Yuki M."/>
            <person name="Nagamori M."/>
            <person name="Ohnishi M."/>
            <person name="Uematsu K."/>
            <person name="Suzuki K."/>
            <person name="Takashina T."/>
            <person name="Ohkuma M."/>
        </authorList>
    </citation>
    <scope>NUCLEOTIDE SEQUENCE [LARGE SCALE GENOMIC DNA]</scope>
    <source>
        <strain evidence="3 4">NAS-02</strain>
    </source>
</reference>
<dbReference type="Proteomes" id="UP000509448">
    <property type="component" value="Chromosome"/>
</dbReference>
<dbReference type="EMBL" id="AP018732">
    <property type="protein sequence ID" value="BBE42988.1"/>
    <property type="molecule type" value="Genomic_DNA"/>
</dbReference>
<feature type="domain" description="Phosphomevalonate dehydratase small subunit-like" evidence="2">
    <location>
        <begin position="18"/>
        <end position="91"/>
    </location>
</feature>
<keyword evidence="4" id="KW-1185">Reference proteome</keyword>
<evidence type="ECO:0000313" key="3">
    <source>
        <dbReference type="EMBL" id="BBE42988.1"/>
    </source>
</evidence>